<evidence type="ECO:0000313" key="2">
    <source>
        <dbReference type="EMBL" id="KAJ8423953.1"/>
    </source>
</evidence>
<feature type="compositionally biased region" description="Polar residues" evidence="1">
    <location>
        <begin position="26"/>
        <end position="35"/>
    </location>
</feature>
<dbReference type="EMBL" id="JAKOGI010001816">
    <property type="protein sequence ID" value="KAJ8423953.1"/>
    <property type="molecule type" value="Genomic_DNA"/>
</dbReference>
<evidence type="ECO:0000256" key="1">
    <source>
        <dbReference type="SAM" id="MobiDB-lite"/>
    </source>
</evidence>
<gene>
    <name evidence="2" type="ORF">Cgig2_008821</name>
</gene>
<feature type="region of interest" description="Disordered" evidence="1">
    <location>
        <begin position="1"/>
        <end position="35"/>
    </location>
</feature>
<comment type="caution">
    <text evidence="2">The sequence shown here is derived from an EMBL/GenBank/DDBJ whole genome shotgun (WGS) entry which is preliminary data.</text>
</comment>
<protein>
    <submittedName>
        <fullName evidence="2">Uncharacterized protein</fullName>
    </submittedName>
</protein>
<proteinExistence type="predicted"/>
<keyword evidence="3" id="KW-1185">Reference proteome</keyword>
<dbReference type="Proteomes" id="UP001153076">
    <property type="component" value="Unassembled WGS sequence"/>
</dbReference>
<sequence>MNSSSPTSPLSLANSSDGSFDHHDNVSTTVHTSQPRELSLLDGIRPYNNSQPDSTTHSPYVDAFEFGVGKNAPLDPIGIILENPIAMKTRGEGSSNSDTLIAIEKDEEEGMDANENVNMFLNFENIKDAGYISSACYIFIKIAYYDYHGLDMSSSTYPLVHNEWLMLVATRLLSSFVMCLKMGGCWTLPTYTDFRVAPSFSEQPKFWLLWPSLSPIKKSMMQISMSETSQLKLATVPNPFVPCHVLPQYWTNSISFSHETVILHLVNIFPNSCQKLYKGYQ</sequence>
<organism evidence="2 3">
    <name type="scientific">Carnegiea gigantea</name>
    <dbReference type="NCBI Taxonomy" id="171969"/>
    <lineage>
        <taxon>Eukaryota</taxon>
        <taxon>Viridiplantae</taxon>
        <taxon>Streptophyta</taxon>
        <taxon>Embryophyta</taxon>
        <taxon>Tracheophyta</taxon>
        <taxon>Spermatophyta</taxon>
        <taxon>Magnoliopsida</taxon>
        <taxon>eudicotyledons</taxon>
        <taxon>Gunneridae</taxon>
        <taxon>Pentapetalae</taxon>
        <taxon>Caryophyllales</taxon>
        <taxon>Cactineae</taxon>
        <taxon>Cactaceae</taxon>
        <taxon>Cactoideae</taxon>
        <taxon>Echinocereeae</taxon>
        <taxon>Carnegiea</taxon>
    </lineage>
</organism>
<name>A0A9Q1GSS8_9CARY</name>
<accession>A0A9Q1GSS8</accession>
<evidence type="ECO:0000313" key="3">
    <source>
        <dbReference type="Proteomes" id="UP001153076"/>
    </source>
</evidence>
<dbReference type="AlphaFoldDB" id="A0A9Q1GSS8"/>
<feature type="compositionally biased region" description="Polar residues" evidence="1">
    <location>
        <begin position="1"/>
        <end position="18"/>
    </location>
</feature>
<reference evidence="2" key="1">
    <citation type="submission" date="2022-04" db="EMBL/GenBank/DDBJ databases">
        <title>Carnegiea gigantea Genome sequencing and assembly v2.</title>
        <authorList>
            <person name="Copetti D."/>
            <person name="Sanderson M.J."/>
            <person name="Burquez A."/>
            <person name="Wojciechowski M.F."/>
        </authorList>
    </citation>
    <scope>NUCLEOTIDE SEQUENCE</scope>
    <source>
        <strain evidence="2">SGP5-SGP5p</strain>
        <tissue evidence="2">Aerial part</tissue>
    </source>
</reference>